<dbReference type="Proteomes" id="UP000231450">
    <property type="component" value="Unassembled WGS sequence"/>
</dbReference>
<dbReference type="SUPFAM" id="SSF52980">
    <property type="entry name" value="Restriction endonuclease-like"/>
    <property type="match status" value="1"/>
</dbReference>
<evidence type="ECO:0008006" key="4">
    <source>
        <dbReference type="Google" id="ProtNLM"/>
    </source>
</evidence>
<dbReference type="PANTHER" id="PTHR34039:SF1">
    <property type="entry name" value="UPF0102 PROTEIN YRAN"/>
    <property type="match status" value="1"/>
</dbReference>
<reference evidence="3" key="1">
    <citation type="submission" date="2017-09" db="EMBL/GenBank/DDBJ databases">
        <title>Depth-based differentiation of microbial function through sediment-hosted aquifers and enrichment of novel symbionts in the deep terrestrial subsurface.</title>
        <authorList>
            <person name="Probst A.J."/>
            <person name="Ladd B."/>
            <person name="Jarett J.K."/>
            <person name="Geller-Mcgrath D.E."/>
            <person name="Sieber C.M.K."/>
            <person name="Emerson J.B."/>
            <person name="Anantharaman K."/>
            <person name="Thomas B.C."/>
            <person name="Malmstrom R."/>
            <person name="Stieglmeier M."/>
            <person name="Klingl A."/>
            <person name="Woyke T."/>
            <person name="Ryan C.M."/>
            <person name="Banfield J.F."/>
        </authorList>
    </citation>
    <scope>NUCLEOTIDE SEQUENCE [LARGE SCALE GENOMIC DNA]</scope>
</reference>
<dbReference type="InterPro" id="IPR011856">
    <property type="entry name" value="tRNA_endonuc-like_dom_sf"/>
</dbReference>
<name>A0A2M8KER8_9BACT</name>
<proteinExistence type="inferred from homology"/>
<dbReference type="GO" id="GO:0003676">
    <property type="term" value="F:nucleic acid binding"/>
    <property type="evidence" value="ECO:0007669"/>
    <property type="project" value="InterPro"/>
</dbReference>
<evidence type="ECO:0000313" key="2">
    <source>
        <dbReference type="EMBL" id="PJE58405.1"/>
    </source>
</evidence>
<accession>A0A2M8KER8</accession>
<organism evidence="2 3">
    <name type="scientific">Candidatus Portnoybacteria bacterium CG10_big_fil_rev_8_21_14_0_10_36_7</name>
    <dbReference type="NCBI Taxonomy" id="1974812"/>
    <lineage>
        <taxon>Bacteria</taxon>
        <taxon>Candidatus Portnoyibacteriota</taxon>
    </lineage>
</organism>
<dbReference type="InterPro" id="IPR003509">
    <property type="entry name" value="UPF0102_YraN-like"/>
</dbReference>
<comment type="similarity">
    <text evidence="1">Belongs to the UPF0102 family.</text>
</comment>
<comment type="caution">
    <text evidence="2">The sequence shown here is derived from an EMBL/GenBank/DDBJ whole genome shotgun (WGS) entry which is preliminary data.</text>
</comment>
<gene>
    <name evidence="2" type="ORF">COU81_00875</name>
</gene>
<dbReference type="Gene3D" id="3.40.1350.10">
    <property type="match status" value="1"/>
</dbReference>
<dbReference type="InterPro" id="IPR011335">
    <property type="entry name" value="Restrct_endonuc-II-like"/>
</dbReference>
<feature type="non-terminal residue" evidence="2">
    <location>
        <position position="1"/>
    </location>
</feature>
<dbReference type="PANTHER" id="PTHR34039">
    <property type="entry name" value="UPF0102 PROTEIN YRAN"/>
    <property type="match status" value="1"/>
</dbReference>
<dbReference type="Pfam" id="PF02021">
    <property type="entry name" value="UPF0102"/>
    <property type="match status" value="1"/>
</dbReference>
<protein>
    <recommendedName>
        <fullName evidence="4">YraN family protein</fullName>
    </recommendedName>
</protein>
<evidence type="ECO:0000256" key="1">
    <source>
        <dbReference type="ARBA" id="ARBA00006738"/>
    </source>
</evidence>
<dbReference type="EMBL" id="PFDW01000018">
    <property type="protein sequence ID" value="PJE58405.1"/>
    <property type="molecule type" value="Genomic_DNA"/>
</dbReference>
<evidence type="ECO:0000313" key="3">
    <source>
        <dbReference type="Proteomes" id="UP000231450"/>
    </source>
</evidence>
<dbReference type="AlphaFoldDB" id="A0A2M8KER8"/>
<sequence length="108" mass="12677">AEKFLKKNGYKILHRNWRARYAELDIVALKNKIVIFVEVKTMRQGGKLRPEDNVDYFKQKKLLQSAKLYLVHNKIKPDMPWQIDVVAITIGDNDEIVKLNHLTNAVFE</sequence>